<keyword evidence="1" id="KW-0732">Signal</keyword>
<dbReference type="AlphaFoldDB" id="A0A0A8LAG5"/>
<feature type="chain" id="PRO_5002038322" evidence="1">
    <location>
        <begin position="22"/>
        <end position="234"/>
    </location>
</feature>
<dbReference type="Proteomes" id="UP000031516">
    <property type="component" value="Unassembled WGS sequence"/>
</dbReference>
<gene>
    <name evidence="2" type="ORF">KLDO_g3453</name>
</gene>
<evidence type="ECO:0000313" key="2">
    <source>
        <dbReference type="EMBL" id="CDO95207.1"/>
    </source>
</evidence>
<organism evidence="2 3">
    <name type="scientific">Kluyveromyces dobzhanskii CBS 2104</name>
    <dbReference type="NCBI Taxonomy" id="1427455"/>
    <lineage>
        <taxon>Eukaryota</taxon>
        <taxon>Fungi</taxon>
        <taxon>Dikarya</taxon>
        <taxon>Ascomycota</taxon>
        <taxon>Saccharomycotina</taxon>
        <taxon>Saccharomycetes</taxon>
        <taxon>Saccharomycetales</taxon>
        <taxon>Saccharomycetaceae</taxon>
        <taxon>Kluyveromyces</taxon>
    </lineage>
</organism>
<dbReference type="EMBL" id="CCBQ010000043">
    <property type="protein sequence ID" value="CDO95207.1"/>
    <property type="molecule type" value="Genomic_DNA"/>
</dbReference>
<sequence>MRYTTTFMFFFFPFYVKLIVANTQTFSLKLDAPGTNLDGFNLYIDSTNKVLLSKTDQCINATIADDGTLILDSGETMGIGRNFLSTKAISSTWIVAEPWTIENGKLKLYGADFHSLYSGAEDIYVMGSVNAAAGRSDVIEISIIPIKADGTVVADYVAKSVSSSSASSSSFATSSFLGYATSASTSSTEKNSKQSSLEVAKQISYITKNSYYSTESVLTFAGTPENQIRSIIPK</sequence>
<proteinExistence type="predicted"/>
<evidence type="ECO:0000313" key="3">
    <source>
        <dbReference type="Proteomes" id="UP000031516"/>
    </source>
</evidence>
<keyword evidence="3" id="KW-1185">Reference proteome</keyword>
<name>A0A0A8LAG5_9SACH</name>
<comment type="caution">
    <text evidence="2">The sequence shown here is derived from an EMBL/GenBank/DDBJ whole genome shotgun (WGS) entry which is preliminary data.</text>
</comment>
<accession>A0A0A8LAG5</accession>
<protein>
    <submittedName>
        <fullName evidence="2">WGS project CCBQ000000000 data, contig 00006</fullName>
    </submittedName>
</protein>
<feature type="signal peptide" evidence="1">
    <location>
        <begin position="1"/>
        <end position="21"/>
    </location>
</feature>
<reference evidence="2 3" key="1">
    <citation type="submission" date="2014-03" db="EMBL/GenBank/DDBJ databases">
        <title>The genome of Kluyveromyces dobzhanskii.</title>
        <authorList>
            <person name="Nystedt B."/>
            <person name="Astrom S."/>
        </authorList>
    </citation>
    <scope>NUCLEOTIDE SEQUENCE [LARGE SCALE GENOMIC DNA]</scope>
    <source>
        <strain evidence="2 3">CBS 2104</strain>
    </source>
</reference>
<dbReference type="OrthoDB" id="4070170at2759"/>
<evidence type="ECO:0000256" key="1">
    <source>
        <dbReference type="SAM" id="SignalP"/>
    </source>
</evidence>